<dbReference type="AlphaFoldDB" id="X0RP80"/>
<proteinExistence type="predicted"/>
<dbReference type="SUPFAM" id="SSF54523">
    <property type="entry name" value="Pili subunits"/>
    <property type="match status" value="1"/>
</dbReference>
<gene>
    <name evidence="1" type="ORF">S01H1_05069</name>
</gene>
<organism evidence="1">
    <name type="scientific">marine sediment metagenome</name>
    <dbReference type="NCBI Taxonomy" id="412755"/>
    <lineage>
        <taxon>unclassified sequences</taxon>
        <taxon>metagenomes</taxon>
        <taxon>ecological metagenomes</taxon>
    </lineage>
</organism>
<reference evidence="1" key="1">
    <citation type="journal article" date="2014" name="Front. Microbiol.">
        <title>High frequency of phylogenetically diverse reductive dehalogenase-homologous genes in deep subseafloor sedimentary metagenomes.</title>
        <authorList>
            <person name="Kawai M."/>
            <person name="Futagami T."/>
            <person name="Toyoda A."/>
            <person name="Takaki Y."/>
            <person name="Nishi S."/>
            <person name="Hori S."/>
            <person name="Arai W."/>
            <person name="Tsubouchi T."/>
            <person name="Morono Y."/>
            <person name="Uchiyama I."/>
            <person name="Ito T."/>
            <person name="Fujiyama A."/>
            <person name="Inagaki F."/>
            <person name="Takami H."/>
        </authorList>
    </citation>
    <scope>NUCLEOTIDE SEQUENCE</scope>
    <source>
        <strain evidence="1">Expedition CK06-06</strain>
    </source>
</reference>
<name>X0RP80_9ZZZZ</name>
<feature type="non-terminal residue" evidence="1">
    <location>
        <position position="1"/>
    </location>
</feature>
<accession>X0RP80</accession>
<dbReference type="EMBL" id="BARS01002643">
    <property type="protein sequence ID" value="GAF70583.1"/>
    <property type="molecule type" value="Genomic_DNA"/>
</dbReference>
<evidence type="ECO:0000313" key="1">
    <source>
        <dbReference type="EMBL" id="GAF70583.1"/>
    </source>
</evidence>
<dbReference type="InterPro" id="IPR045584">
    <property type="entry name" value="Pilin-like"/>
</dbReference>
<sequence length="288" mass="30549">QLGDMEVRQTQLAAAVMQMIEDDLRATLHGKPIDMAALEGVLMSTVAQLSGGAGSAARQPDEDLSAAGIESDEPTDTFEGTSLDLQSGAAVLETPGLIGNQNQIQVDLSRLPRLEEYVAMIDDSSADLDDVPSDIKTVSYYVQSQGTIGGVQDALEKLNSTSVPEPSGGLVRRSLDRAATVEASMTGGLNRLNQSGDLLAPEVTGIEFSYWDGSIWQLQWSSDQVGALPLAVRVTINVSNPVTVSLQQDSSSSTNDDSARTFTHVIRLPLAKLVDNSESDEELSEAGL</sequence>
<comment type="caution">
    <text evidence="1">The sequence shown here is derived from an EMBL/GenBank/DDBJ whole genome shotgun (WGS) entry which is preliminary data.</text>
</comment>
<protein>
    <submittedName>
        <fullName evidence="1">Uncharacterized protein</fullName>
    </submittedName>
</protein>